<dbReference type="RefSeq" id="NP_498547.1">
    <property type="nucleotide sequence ID" value="NM_066146.8"/>
</dbReference>
<sequence>MGKLTNCLLAAMIASPFVIKYLRYRRLSAFVRLKPQLDDTDSENEADGILADASKDYFIRIPAFAVGAVVGKRGMTLRRLMYETQTECVLRSYTPEELDVASNEVSADAEWTEQFQNEDWFGEESTDTRRKITYLLVRATDEQCVKLVRLRIAEIIDNVQKPWKTAEFEVETQMVGYLVGRGGRHIKTLRDKFSVNIQISDPIPDDPTRSLVTVRGRDLTALKEVEVVMKETVLPRNYNCARNRNYDEDTFLDNGIYDDVDEEIKDLKKVTELLAQDFF</sequence>
<dbReference type="GeneID" id="175988"/>
<dbReference type="GO" id="GO:0000398">
    <property type="term" value="P:mRNA splicing, via spliceosome"/>
    <property type="evidence" value="ECO:0000318"/>
    <property type="project" value="GO_Central"/>
</dbReference>
<dbReference type="SUPFAM" id="SSF54791">
    <property type="entry name" value="Eukaryotic type KH-domain (KH-domain type I)"/>
    <property type="match status" value="2"/>
</dbReference>
<dbReference type="AGR" id="WB:WBGene00022737"/>
<dbReference type="PhylomeDB" id="Q23486"/>
<dbReference type="GO" id="GO:0003729">
    <property type="term" value="F:mRNA binding"/>
    <property type="evidence" value="ECO:0000318"/>
    <property type="project" value="GO_Central"/>
</dbReference>
<accession>Q23486</accession>
<dbReference type="SMART" id="SM00322">
    <property type="entry name" value="KH"/>
    <property type="match status" value="2"/>
</dbReference>
<dbReference type="InterPro" id="IPR004088">
    <property type="entry name" value="KH_dom_type_1"/>
</dbReference>
<dbReference type="FunCoup" id="Q23486">
    <property type="interactions" value="299"/>
</dbReference>
<dbReference type="HOGENOM" id="CLU_089069_0_0_1"/>
<gene>
    <name evidence="4 6" type="primary">tofu-7</name>
    <name evidence="4" type="ORF">CELE_ZK418.8</name>
    <name evidence="6" type="ORF">ZK418.8</name>
</gene>
<dbReference type="InterPro" id="IPR004087">
    <property type="entry name" value="KH_dom"/>
</dbReference>
<dbReference type="PANTHER" id="PTHR10288">
    <property type="entry name" value="KH DOMAIN CONTAINING RNA BINDING PROTEIN"/>
    <property type="match status" value="1"/>
</dbReference>
<dbReference type="GO" id="GO:0005737">
    <property type="term" value="C:cytoplasm"/>
    <property type="evidence" value="ECO:0000318"/>
    <property type="project" value="GO_Central"/>
</dbReference>
<reference evidence="4 5" key="1">
    <citation type="journal article" date="1998" name="Science">
        <title>Genome sequence of the nematode C. elegans: a platform for investigating biology.</title>
        <authorList>
            <consortium name="The C. elegans sequencing consortium"/>
            <person name="Sulson J.E."/>
            <person name="Waterston R."/>
        </authorList>
    </citation>
    <scope>NUCLEOTIDE SEQUENCE [LARGE SCALE GENOMIC DNA]</scope>
    <source>
        <strain evidence="4 5">Bristol N2</strain>
    </source>
</reference>
<dbReference type="Gene3D" id="3.30.1370.10">
    <property type="entry name" value="K Homology domain, type 1"/>
    <property type="match status" value="1"/>
</dbReference>
<dbReference type="OMA" id="QTECVLR"/>
<keyword evidence="5" id="KW-1185">Reference proteome</keyword>
<dbReference type="STRING" id="6239.ZK418.8.1"/>
<protein>
    <submittedName>
        <fullName evidence="4">K Homology domain-containing protein</fullName>
    </submittedName>
</protein>
<dbReference type="CTD" id="175988"/>
<dbReference type="Pfam" id="PF00013">
    <property type="entry name" value="KH_1"/>
    <property type="match status" value="1"/>
</dbReference>
<dbReference type="PROSITE" id="PS50084">
    <property type="entry name" value="KH_TYPE_1"/>
    <property type="match status" value="1"/>
</dbReference>
<keyword evidence="1" id="KW-0677">Repeat</keyword>
<evidence type="ECO:0000313" key="5">
    <source>
        <dbReference type="Proteomes" id="UP000001940"/>
    </source>
</evidence>
<dbReference type="EMBL" id="BX284603">
    <property type="protein sequence ID" value="CCD61628.1"/>
    <property type="molecule type" value="Genomic_DNA"/>
</dbReference>
<dbReference type="AlphaFoldDB" id="Q23486"/>
<feature type="domain" description="K Homology" evidence="3">
    <location>
        <begin position="162"/>
        <end position="233"/>
    </location>
</feature>
<dbReference type="GO" id="GO:0005634">
    <property type="term" value="C:nucleus"/>
    <property type="evidence" value="ECO:0000318"/>
    <property type="project" value="GO_Central"/>
</dbReference>
<dbReference type="Proteomes" id="UP000001940">
    <property type="component" value="Chromosome III"/>
</dbReference>
<dbReference type="UCSC" id="ZK418.8">
    <property type="organism name" value="c. elegans"/>
</dbReference>
<dbReference type="PeptideAtlas" id="Q23486"/>
<feature type="domain" description="K Homology" evidence="3">
    <location>
        <begin position="53"/>
        <end position="157"/>
    </location>
</feature>
<dbReference type="PIR" id="T27854">
    <property type="entry name" value="T27854"/>
</dbReference>
<evidence type="ECO:0000256" key="2">
    <source>
        <dbReference type="PROSITE-ProRule" id="PRU00117"/>
    </source>
</evidence>
<dbReference type="WormBase" id="ZK418.8">
    <property type="protein sequence ID" value="CE00810"/>
    <property type="gene ID" value="WBGene00022737"/>
    <property type="gene designation" value="tofu-7"/>
</dbReference>
<name>Q23486_CAEEL</name>
<evidence type="ECO:0000259" key="3">
    <source>
        <dbReference type="SMART" id="SM00322"/>
    </source>
</evidence>
<dbReference type="Bgee" id="WBGene00022737">
    <property type="expression patterns" value="Expressed in germ line (C elegans) and 3 other cell types or tissues"/>
</dbReference>
<dbReference type="GO" id="GO:0000381">
    <property type="term" value="P:regulation of alternative mRNA splicing, via spliceosome"/>
    <property type="evidence" value="ECO:0000318"/>
    <property type="project" value="GO_Central"/>
</dbReference>
<dbReference type="PaxDb" id="6239-ZK418.8"/>
<proteinExistence type="predicted"/>
<dbReference type="InterPro" id="IPR036612">
    <property type="entry name" value="KH_dom_type_1_sf"/>
</dbReference>
<dbReference type="InParanoid" id="Q23486"/>
<keyword evidence="2" id="KW-0694">RNA-binding</keyword>
<dbReference type="eggNOG" id="KOG2208">
    <property type="taxonomic scope" value="Eukaryota"/>
</dbReference>
<evidence type="ECO:0000313" key="4">
    <source>
        <dbReference type="EMBL" id="CCD61628.1"/>
    </source>
</evidence>
<evidence type="ECO:0000256" key="1">
    <source>
        <dbReference type="ARBA" id="ARBA00022737"/>
    </source>
</evidence>
<evidence type="ECO:0000313" key="6">
    <source>
        <dbReference type="WormBase" id="ZK418.8"/>
    </source>
</evidence>
<dbReference type="CDD" id="cd00105">
    <property type="entry name" value="KH-I"/>
    <property type="match status" value="1"/>
</dbReference>
<dbReference type="OrthoDB" id="442947at2759"/>
<organism evidence="4 5">
    <name type="scientific">Caenorhabditis elegans</name>
    <dbReference type="NCBI Taxonomy" id="6239"/>
    <lineage>
        <taxon>Eukaryota</taxon>
        <taxon>Metazoa</taxon>
        <taxon>Ecdysozoa</taxon>
        <taxon>Nematoda</taxon>
        <taxon>Chromadorea</taxon>
        <taxon>Rhabditida</taxon>
        <taxon>Rhabditina</taxon>
        <taxon>Rhabditomorpha</taxon>
        <taxon>Rhabditoidea</taxon>
        <taxon>Rhabditidae</taxon>
        <taxon>Peloderinae</taxon>
        <taxon>Caenorhabditis</taxon>
    </lineage>
</organism>
<dbReference type="KEGG" id="cel:CELE_ZK418.8"/>